<comment type="caution">
    <text evidence="2">The sequence shown here is derived from an EMBL/GenBank/DDBJ whole genome shotgun (WGS) entry which is preliminary data.</text>
</comment>
<dbReference type="Gene3D" id="2.40.128.690">
    <property type="entry name" value="YycH protein, domain 3-like"/>
    <property type="match status" value="1"/>
</dbReference>
<evidence type="ECO:0000313" key="3">
    <source>
        <dbReference type="Proteomes" id="UP000326671"/>
    </source>
</evidence>
<accession>A0A5J5H1X9</accession>
<keyword evidence="3" id="KW-1185">Reference proteome</keyword>
<dbReference type="Pfam" id="PF09648">
    <property type="entry name" value="YycI"/>
    <property type="match status" value="1"/>
</dbReference>
<dbReference type="Proteomes" id="UP000326671">
    <property type="component" value="Unassembled WGS sequence"/>
</dbReference>
<evidence type="ECO:0000259" key="1">
    <source>
        <dbReference type="Pfam" id="PF09648"/>
    </source>
</evidence>
<dbReference type="AlphaFoldDB" id="A0A5J5H1X9"/>
<feature type="domain" description="Regulatory protein YycH-like" evidence="1">
    <location>
        <begin position="39"/>
        <end position="254"/>
    </location>
</feature>
<evidence type="ECO:0000313" key="2">
    <source>
        <dbReference type="EMBL" id="KAA9014579.1"/>
    </source>
</evidence>
<reference evidence="2 3" key="1">
    <citation type="submission" date="2019-09" db="EMBL/GenBank/DDBJ databases">
        <title>Whole genome sequences of isolates from the Mars Exploration Rovers.</title>
        <authorList>
            <person name="Seuylemezian A."/>
            <person name="Vaishampayan P."/>
        </authorList>
    </citation>
    <scope>NUCLEOTIDE SEQUENCE [LARGE SCALE GENOMIC DNA]</scope>
    <source>
        <strain evidence="2 3">MER_TA_151</strain>
    </source>
</reference>
<dbReference type="GO" id="GO:0016020">
    <property type="term" value="C:membrane"/>
    <property type="evidence" value="ECO:0007669"/>
    <property type="project" value="InterPro"/>
</dbReference>
<gene>
    <name evidence="2" type="ORF">F4V44_23840</name>
</gene>
<dbReference type="InterPro" id="IPR018604">
    <property type="entry name" value="YycI-like"/>
</dbReference>
<dbReference type="OrthoDB" id="2388036at2"/>
<name>A0A5J5H1X9_9BACI</name>
<dbReference type="EMBL" id="VYKL01000045">
    <property type="protein sequence ID" value="KAA9014579.1"/>
    <property type="molecule type" value="Genomic_DNA"/>
</dbReference>
<dbReference type="RefSeq" id="WP_150442506.1">
    <property type="nucleotide sequence ID" value="NZ_VYKL01000045.1"/>
</dbReference>
<protein>
    <recommendedName>
        <fullName evidence="1">Regulatory protein YycH-like domain-containing protein</fullName>
    </recommendedName>
</protein>
<organism evidence="2 3">
    <name type="scientific">Niallia endozanthoxylica</name>
    <dbReference type="NCBI Taxonomy" id="2036016"/>
    <lineage>
        <taxon>Bacteria</taxon>
        <taxon>Bacillati</taxon>
        <taxon>Bacillota</taxon>
        <taxon>Bacilli</taxon>
        <taxon>Bacillales</taxon>
        <taxon>Bacillaceae</taxon>
        <taxon>Niallia</taxon>
    </lineage>
</organism>
<sequence>MDWSKIKTIFIISFLILDIYLMYEFFKIWDDSKYEVVRTENEASIEKRLLADEIDYDVLPKGYVEDHYLKAKPKVFKDEDLEKSILADQTLNIVDGTTLDSFLDSPMKISDKFGPSELNSFIKNHILYGEDYRFWEKSKDEKTITYAQYFEGKTLFENDNGKLIFYINEDNEIDSYRQTYLEKIEKLSKSEKIIQPIKAIETLYTNGLLKPNSSITEPELGYYTLVPLSDTNQVLNPAWCFVVNGKERLFVSAFEGEIVELKDKKIVE</sequence>
<proteinExistence type="predicted"/>